<keyword evidence="5" id="KW-0143">Chaperone</keyword>
<dbReference type="PROSITE" id="PS01036">
    <property type="entry name" value="HSP70_3"/>
    <property type="match status" value="1"/>
</dbReference>
<dbReference type="Pfam" id="PF00012">
    <property type="entry name" value="HSP70"/>
    <property type="match status" value="1"/>
</dbReference>
<dbReference type="Gene3D" id="3.30.420.40">
    <property type="match status" value="1"/>
</dbReference>
<dbReference type="RefSeq" id="WP_394301528.1">
    <property type="nucleotide sequence ID" value="NZ_JBHMQT010000032.1"/>
</dbReference>
<dbReference type="InterPro" id="IPR013126">
    <property type="entry name" value="Hsp_70_fam"/>
</dbReference>
<dbReference type="InterPro" id="IPR043129">
    <property type="entry name" value="ATPase_NBD"/>
</dbReference>
<gene>
    <name evidence="8" type="ORF">ACFHYQ_13835</name>
</gene>
<evidence type="ECO:0000256" key="1">
    <source>
        <dbReference type="ARBA" id="ARBA00007381"/>
    </source>
</evidence>
<protein>
    <submittedName>
        <fullName evidence="8">Hsp70 family protein</fullName>
    </submittedName>
</protein>
<name>A0ABV6U4I0_9ACTN</name>
<accession>A0ABV6U4I0</accession>
<feature type="region of interest" description="Disordered" evidence="7">
    <location>
        <begin position="115"/>
        <end position="145"/>
    </location>
</feature>
<evidence type="ECO:0000256" key="3">
    <source>
        <dbReference type="ARBA" id="ARBA00022840"/>
    </source>
</evidence>
<evidence type="ECO:0000256" key="7">
    <source>
        <dbReference type="SAM" id="MobiDB-lite"/>
    </source>
</evidence>
<keyword evidence="3" id="KW-0067">ATP-binding</keyword>
<comment type="caution">
    <text evidence="8">The sequence shown here is derived from an EMBL/GenBank/DDBJ whole genome shotgun (WGS) entry which is preliminary data.</text>
</comment>
<keyword evidence="6" id="KW-0175">Coiled coil</keyword>
<dbReference type="InterPro" id="IPR018181">
    <property type="entry name" value="Heat_shock_70_CS"/>
</dbReference>
<reference evidence="8 9" key="1">
    <citation type="submission" date="2024-09" db="EMBL/GenBank/DDBJ databases">
        <authorList>
            <person name="Sun Q."/>
            <person name="Mori K."/>
        </authorList>
    </citation>
    <scope>NUCLEOTIDE SEQUENCE [LARGE SCALE GENOMIC DNA]</scope>
    <source>
        <strain evidence="8 9">TBRC 1851</strain>
    </source>
</reference>
<comment type="similarity">
    <text evidence="1">Belongs to the heat shock protein 70 family.</text>
</comment>
<evidence type="ECO:0000256" key="5">
    <source>
        <dbReference type="ARBA" id="ARBA00023186"/>
    </source>
</evidence>
<evidence type="ECO:0000313" key="8">
    <source>
        <dbReference type="EMBL" id="MFC0863375.1"/>
    </source>
</evidence>
<dbReference type="Proteomes" id="UP001589870">
    <property type="component" value="Unassembled WGS sequence"/>
</dbReference>
<feature type="coiled-coil region" evidence="6">
    <location>
        <begin position="359"/>
        <end position="386"/>
    </location>
</feature>
<evidence type="ECO:0000256" key="6">
    <source>
        <dbReference type="SAM" id="Coils"/>
    </source>
</evidence>
<evidence type="ECO:0000256" key="4">
    <source>
        <dbReference type="ARBA" id="ARBA00023016"/>
    </source>
</evidence>
<evidence type="ECO:0000313" key="9">
    <source>
        <dbReference type="Proteomes" id="UP001589870"/>
    </source>
</evidence>
<organism evidence="8 9">
    <name type="scientific">Sphaerimonospora cavernae</name>
    <dbReference type="NCBI Taxonomy" id="1740611"/>
    <lineage>
        <taxon>Bacteria</taxon>
        <taxon>Bacillati</taxon>
        <taxon>Actinomycetota</taxon>
        <taxon>Actinomycetes</taxon>
        <taxon>Streptosporangiales</taxon>
        <taxon>Streptosporangiaceae</taxon>
        <taxon>Sphaerimonospora</taxon>
    </lineage>
</organism>
<proteinExistence type="inferred from homology"/>
<dbReference type="EMBL" id="JBHMQT010000032">
    <property type="protein sequence ID" value="MFC0863375.1"/>
    <property type="molecule type" value="Genomic_DNA"/>
</dbReference>
<dbReference type="Gene3D" id="3.90.640.10">
    <property type="entry name" value="Actin, Chain A, domain 4"/>
    <property type="match status" value="1"/>
</dbReference>
<sequence>MAEWSLAIDFGTCYTDTTTWQVIVGDLPLSVTRTEFEAAIMEDLRATITAFEEVVTRAGLSPGELAAVYLTGGSSRIPLVGDLLSQLLGCTPDLAGDPKAVVTLGALRAWATDPSETEEEKYAGPTRAVGRPGGRPMAQGPLLPPGPQVVSVIPKVPYFSEPNPEARGVAVGKSPVAQLASLAITGAMDMATKDRQMQQALHTARGVFDRFLSQMALFCLGSTDPDPDTVRERLEEQHEMWEPLLERQEDALAVSHIRSVAEDVVAFVREHYRILPQVPVIKPVNAWTNLWISSKMKSRWAAYSTYLEGLAAFFEPPVEVDGLGQAMLGLRGPIAQANDIHIRITAIVGLRSTPMSTRVEQLSAQLEQLREILQGIDKQVRKAVAEGEL</sequence>
<evidence type="ECO:0000256" key="2">
    <source>
        <dbReference type="ARBA" id="ARBA00022741"/>
    </source>
</evidence>
<keyword evidence="4" id="KW-0346">Stress response</keyword>
<dbReference type="SUPFAM" id="SSF53067">
    <property type="entry name" value="Actin-like ATPase domain"/>
    <property type="match status" value="1"/>
</dbReference>
<keyword evidence="9" id="KW-1185">Reference proteome</keyword>
<keyword evidence="2" id="KW-0547">Nucleotide-binding</keyword>